<dbReference type="PANTHER" id="PTHR46146:SF23">
    <property type="entry name" value="PROTEIN KINASE DOMAIN-CONTAINING PROTEIN"/>
    <property type="match status" value="1"/>
</dbReference>
<name>A0ABP1BP25_9BRYO</name>
<dbReference type="PROSITE" id="PS50011">
    <property type="entry name" value="PROTEIN_KINASE_DOM"/>
    <property type="match status" value="1"/>
</dbReference>
<accession>A0ABP1BP25</accession>
<evidence type="ECO:0000313" key="4">
    <source>
        <dbReference type="Proteomes" id="UP001497522"/>
    </source>
</evidence>
<feature type="domain" description="Protein kinase" evidence="2">
    <location>
        <begin position="50"/>
        <end position="372"/>
    </location>
</feature>
<feature type="region of interest" description="Disordered" evidence="1">
    <location>
        <begin position="236"/>
        <end position="255"/>
    </location>
</feature>
<dbReference type="InterPro" id="IPR011009">
    <property type="entry name" value="Kinase-like_dom_sf"/>
</dbReference>
<dbReference type="Gene3D" id="3.30.200.20">
    <property type="entry name" value="Phosphorylase Kinase, domain 1"/>
    <property type="match status" value="1"/>
</dbReference>
<reference evidence="3" key="1">
    <citation type="submission" date="2024-03" db="EMBL/GenBank/DDBJ databases">
        <authorList>
            <consortium name="ELIXIR-Norway"/>
            <consortium name="Elixir Norway"/>
        </authorList>
    </citation>
    <scope>NUCLEOTIDE SEQUENCE</scope>
</reference>
<feature type="region of interest" description="Disordered" evidence="1">
    <location>
        <begin position="138"/>
        <end position="163"/>
    </location>
</feature>
<dbReference type="InterPro" id="IPR000719">
    <property type="entry name" value="Prot_kinase_dom"/>
</dbReference>
<protein>
    <recommendedName>
        <fullName evidence="2">Protein kinase domain-containing protein</fullName>
    </recommendedName>
</protein>
<evidence type="ECO:0000313" key="3">
    <source>
        <dbReference type="EMBL" id="CAK9877084.1"/>
    </source>
</evidence>
<feature type="compositionally biased region" description="Low complexity" evidence="1">
    <location>
        <begin position="143"/>
        <end position="153"/>
    </location>
</feature>
<gene>
    <name evidence="3" type="ORF">CSSPJE1EN2_LOCUS19126</name>
</gene>
<sequence length="555" mass="59997">MGVSGKANSAAARLAFVSSSTSDQRGPAEKKSVKLDLFKYKDLEVATGGFAEENLIGTSSHGNLYQGRLGDGRIVTVKRPSLHGRRLWQDEDAFENEVDILTKVFSRRLVNLLGYSQDAGKVKLLVMEFMENGSLHSQLHPQSSSCSSAAAAADQDTSPESSTTLSWPLRVHLALQTAKALRALHSSSPPIVHRNIRAMNVFIDRSWNARLGEFGLARRAVSQDTAELIAPARKSNLSSIPESSEPETDAAAAAHDCSRSAADSGVGVFRIVINPETDVLSFGVLLLEIISGKNAMSLNADCSLSSLVDWALPLIKQGNALAICDPRIRLPLCATALKHMATIAARCLRPTGSRQPSMSEVVEVLTKVSKLIPLPLWNGHTTRVKSSNTQHAAQPSCFIMGLDSHALNCRIGRLVRLPMWVGFLKMKKQKRQKKAKKKNKADLVMQQGIGMKSITGKFRKLKLSILNTPNQASNAAAAAALKVKGAKVSDEEEARELHPNVDLVVPPAALVAAAPNVLSNRKPLEVNTNSQSLTIARPHQLLSQSRTVHNKSLNS</sequence>
<evidence type="ECO:0000259" key="2">
    <source>
        <dbReference type="PROSITE" id="PS50011"/>
    </source>
</evidence>
<dbReference type="Proteomes" id="UP001497522">
    <property type="component" value="Chromosome 5"/>
</dbReference>
<organism evidence="3 4">
    <name type="scientific">Sphagnum jensenii</name>
    <dbReference type="NCBI Taxonomy" id="128206"/>
    <lineage>
        <taxon>Eukaryota</taxon>
        <taxon>Viridiplantae</taxon>
        <taxon>Streptophyta</taxon>
        <taxon>Embryophyta</taxon>
        <taxon>Bryophyta</taxon>
        <taxon>Sphagnophytina</taxon>
        <taxon>Sphagnopsida</taxon>
        <taxon>Sphagnales</taxon>
        <taxon>Sphagnaceae</taxon>
        <taxon>Sphagnum</taxon>
    </lineage>
</organism>
<dbReference type="PANTHER" id="PTHR46146">
    <property type="entry name" value="SERINE/THREONINE-PROTEIN KINASE-LIKE PROTEIN CCR4"/>
    <property type="match status" value="1"/>
</dbReference>
<dbReference type="SUPFAM" id="SSF56112">
    <property type="entry name" value="Protein kinase-like (PK-like)"/>
    <property type="match status" value="1"/>
</dbReference>
<keyword evidence="4" id="KW-1185">Reference proteome</keyword>
<dbReference type="Gene3D" id="1.10.510.10">
    <property type="entry name" value="Transferase(Phosphotransferase) domain 1"/>
    <property type="match status" value="1"/>
</dbReference>
<dbReference type="EMBL" id="OZ023706">
    <property type="protein sequence ID" value="CAK9877084.1"/>
    <property type="molecule type" value="Genomic_DNA"/>
</dbReference>
<proteinExistence type="predicted"/>
<dbReference type="Pfam" id="PF07714">
    <property type="entry name" value="PK_Tyr_Ser-Thr"/>
    <property type="match status" value="1"/>
</dbReference>
<evidence type="ECO:0000256" key="1">
    <source>
        <dbReference type="SAM" id="MobiDB-lite"/>
    </source>
</evidence>
<dbReference type="InterPro" id="IPR001245">
    <property type="entry name" value="Ser-Thr/Tyr_kinase_cat_dom"/>
</dbReference>